<accession>A0A517KDV0</accession>
<reference evidence="1" key="1">
    <citation type="submission" date="2019-07" db="EMBL/GenBank/DDBJ databases">
        <title>Comparative genomics of plasmid bearing Staphylococcus aureus strains isolated from various retail meats.</title>
        <authorList>
            <person name="Neyaz L."/>
            <person name="Karki A.B."/>
            <person name="Fakhr M.K."/>
        </authorList>
    </citation>
    <scope>NUCLEOTIDE SEQUENCE</scope>
    <source>
        <strain evidence="1">B6-55A</strain>
        <plasmid evidence="1">pSALNT106</plasmid>
    </source>
</reference>
<dbReference type="SUPFAM" id="SSF46785">
    <property type="entry name" value="Winged helix' DNA-binding domain"/>
    <property type="match status" value="1"/>
</dbReference>
<sequence>MTLEQQLLMAFEDLESFTYKDVARELGIKQPYARTLLSRLKTKGKVQFLSKGTWQVVHSGIEYTVKDRKRTVLQEQFELLARLNEESDDPEDIEERIKLMIRLAKLF</sequence>
<dbReference type="RefSeq" id="WP_000171560.1">
    <property type="nucleotide sequence ID" value="NZ_CP011870.1"/>
</dbReference>
<dbReference type="EMBL" id="CP042125">
    <property type="protein sequence ID" value="QDS64594.1"/>
    <property type="molecule type" value="Genomic_DNA"/>
</dbReference>
<organism evidence="1">
    <name type="scientific">Staphylococcus aureus</name>
    <dbReference type="NCBI Taxonomy" id="1280"/>
    <lineage>
        <taxon>Bacteria</taxon>
        <taxon>Bacillati</taxon>
        <taxon>Bacillota</taxon>
        <taxon>Bacilli</taxon>
        <taxon>Bacillales</taxon>
        <taxon>Staphylococcaceae</taxon>
        <taxon>Staphylococcus</taxon>
    </lineage>
</organism>
<name>A0A517KDV0_STAAU</name>
<dbReference type="AlphaFoldDB" id="A0A517KDV0"/>
<gene>
    <name evidence="1" type="ORF">FP483_14695</name>
</gene>
<dbReference type="InterPro" id="IPR036390">
    <property type="entry name" value="WH_DNA-bd_sf"/>
</dbReference>
<proteinExistence type="predicted"/>
<evidence type="ECO:0000313" key="1">
    <source>
        <dbReference type="EMBL" id="QDS64594.1"/>
    </source>
</evidence>
<protein>
    <submittedName>
        <fullName evidence="1">TrmB family transcriptional regulator</fullName>
    </submittedName>
</protein>
<keyword evidence="1" id="KW-0614">Plasmid</keyword>
<geneLocation type="plasmid" evidence="1">
    <name>pSALNT106</name>
</geneLocation>